<dbReference type="PANTHER" id="PTHR13457">
    <property type="entry name" value="BAP28"/>
    <property type="match status" value="1"/>
</dbReference>
<feature type="repeat" description="HEAT" evidence="7">
    <location>
        <begin position="2112"/>
        <end position="2148"/>
    </location>
</feature>
<keyword evidence="10" id="KW-1185">Reference proteome</keyword>
<dbReference type="Pfam" id="PF12397">
    <property type="entry name" value="U3snoRNP10"/>
    <property type="match status" value="1"/>
</dbReference>
<dbReference type="KEGG" id="foc:113205711"/>
<name>A0A6J1S9A0_FRAOC</name>
<dbReference type="GO" id="GO:0032040">
    <property type="term" value="C:small-subunit processome"/>
    <property type="evidence" value="ECO:0007669"/>
    <property type="project" value="TreeGrafter"/>
</dbReference>
<sequence length="2150" mass="239891">MATSLAAQLKRLQAPQTSLLLQDKKRPSLLFDPKEAANYDRQTIYELGVAGLEELKTLYARFSEFESTLFDLSSISLERAVQSKEVNRKLDANIKKFFYLLSPYFLLKPAHKALEWLVQRFHVHQYNAEDFLMLALPYHESRIFIRVMQLIDFSSESHPWHWLEPLKKKGLPLSKSALLNHVATNPSFLRQLCDATMGAVKEHGQYAGVLSTLLAFYSTTLLGLFDRCKGKVTELQMVHIIDTLQRGLGSSVLDFAAASYIIFGRMVTNVSPSRQILEKLIIRISKVDHTELKIEKAMLLVLIYQSQSKVLKGVPDKTLSRLASRKETASTYGLLASKGYDVVPFLVPLMRGALALIQTQLVGNNSDLRSLVENLINEVRFSETGADSVVRMFIEAFDVSALEEVSKKPVIALGEMNSPHEVVQWYSKILKQLERSYPSVFDKAVCRALKGLGVSPSQASTLRQMLGFELQLDLFDKLHHQKSRIRAEALLGLARQCTTLKEKDEQTLKDSLLDVLKDDSALVVLAALNFPVPVLKRILSRSPLHSRLVGVLQNHVLPQGSDSKWTHVIPVVISHLTQIGEGDPIEELESLVALLPHMLVEQDYTESVLASPFSSRNQFTVALKSQKEKNVEGIYNIIVNKPGAIDIKLVLEYGKRLAMDASLNLMESKFALLLLLAASLPLKTPVEKSLEALHLACSLIKGVKVSATCNQSEMCASSLVKCLSVCRKGFMPLEGYLLVVQTIIKRSDVKVSYENGKWLDLEALSSNTRLLVELYTSLSEGCASEENKSQSAYVSTLKSFFKAYFPSQQKQVEFLANFWPSHCLLNNAHKEERELSMKIQVRSLRLAGLILRSCQDAQWSRDLSVKNIVFPALLVALYCPATPVRIAALDIVQNLNQTQSKIGGQSYDFLVKQIQDSVQELSLDAEQLQLVLYSSISPDPVVQSMLPKEYRTVAPNILDSLLNIVQNKHTPQYISAALLTVLTSVNSEAVLKKLLPIVAQILSENKGHQTFNLHSSIIINNVVHRIDSQTAKIFSSGTIWTVFTELLANQQTSVLLVDGKISCPAELACSQVTRELWDALPAPQNSIQQRLLSMLISAGTETEKPSVLSAVSRSFKQLSVDALLIVTELNKMKDVNVVAANSNQARRRSNLSPPSPQILETKEWRCGMTLLELLQNKKKLTNPHLLLPVLFDLLKKCLYFEEQAPVEYAKQLILSCVLHCCQKLAPDGATILDNISPDLVTRVLDIESIVHCVRGTQNPQTHHHALLLLAHVAALVPEQVLLNIMSIFTFMGSLVLRQDDAYSFQIISKVVDTIIPILIKASKSGTFSVGANSQLDATIASIMRVFVDALLDIPEHRRLSLFHKVLTTLDPQQYMWLFLCLVMESHTVHHSESTNDNRKNKGAGTNSEAPKRIEVALQIVTQFPPDTILSNCIQLLKYLLSLPLEKGDIKRPVIKSSAAVGNLDKYRVRSLFDVDHQTPKHLRHYKYTIVTFLSALLSSLPFVNQISNMDEEATDILVPVYLQLLEVLLVLIQVFSRQSDISVGTPTAKYWRVMVAQAYDILDKVNALLPSKLFLNIVSGLMVHELPSLRRKAMELLNSRLSSSQREVFLASCESEDLLALLEPLLNVVKTITTVSNGEFSEEVFLNQQTALLSIKYLAKHLAYDNFKTFKPILEYMTSVICKGQIHNSNLLASVVLCAAELCSALRAHAIASLPILMPAFIKLMASQITQVPDVVQVSLAASLYRIVESLAAFISPYLHPLLVELCGLSASHFHEEEDQAKAAHVASKLKGTRQKLASTVPTRVLVPAVENAYKDLISKKQLDAVGPLMSVLAESFVGLTSADLTALQSTLSDFFLSALQFRCSSGADVTQDQVDVVENHVIKALVAFVLKLSETSFRPLYFRLYEWATRLNENNKERTITFYKLSHGMAECLKGLYVSFAGHFLKNAAELLDHCNISKIGEKDTDDQLPQESNGPRHEELFFGSEQIAEEKSATLVNSILKTLNYVFLYDSQNFLSKERFETLMQPIVDQLENTLGGVEGLRQRATDVLVPCISQMAVACTDDTLWKQLNYQILLKTRHATPMVRLVSLEAVSGVARKLGEGFLPLLPETVPFLAELLEDEEESIETACRRAVQDLEQVLGEPIQKYF</sequence>
<dbReference type="SUPFAM" id="SSF48371">
    <property type="entry name" value="ARM repeat"/>
    <property type="match status" value="2"/>
</dbReference>
<evidence type="ECO:0000256" key="3">
    <source>
        <dbReference type="ARBA" id="ARBA00022517"/>
    </source>
</evidence>
<keyword evidence="3 8" id="KW-0690">Ribosome biogenesis</keyword>
<evidence type="ECO:0000256" key="5">
    <source>
        <dbReference type="ARBA" id="ARBA00023242"/>
    </source>
</evidence>
<evidence type="ECO:0000256" key="8">
    <source>
        <dbReference type="RuleBase" id="RU367065"/>
    </source>
</evidence>
<dbReference type="GO" id="GO:0034455">
    <property type="term" value="C:t-UTP complex"/>
    <property type="evidence" value="ECO:0007669"/>
    <property type="project" value="TreeGrafter"/>
</dbReference>
<dbReference type="Pfam" id="PF23243">
    <property type="entry name" value="HEAT_HEATR1"/>
    <property type="match status" value="1"/>
</dbReference>
<evidence type="ECO:0000259" key="9">
    <source>
        <dbReference type="SMART" id="SM01036"/>
    </source>
</evidence>
<dbReference type="GeneID" id="113205711"/>
<dbReference type="InterPro" id="IPR022125">
    <property type="entry name" value="U3snoRNP10_N"/>
</dbReference>
<evidence type="ECO:0000313" key="10">
    <source>
        <dbReference type="Proteomes" id="UP000504606"/>
    </source>
</evidence>
<dbReference type="InterPro" id="IPR056473">
    <property type="entry name" value="HEAT_Utp10/HEAT1"/>
</dbReference>
<keyword evidence="4 8" id="KW-0698">rRNA processing</keyword>
<dbReference type="OrthoDB" id="31183at2759"/>
<dbReference type="SMART" id="SM01036">
    <property type="entry name" value="BP28CT"/>
    <property type="match status" value="1"/>
</dbReference>
<dbReference type="GO" id="GO:0030515">
    <property type="term" value="F:snoRNA binding"/>
    <property type="evidence" value="ECO:0007669"/>
    <property type="project" value="TreeGrafter"/>
</dbReference>
<proteinExistence type="inferred from homology"/>
<dbReference type="GO" id="GO:0030686">
    <property type="term" value="C:90S preribosome"/>
    <property type="evidence" value="ECO:0007669"/>
    <property type="project" value="TreeGrafter"/>
</dbReference>
<dbReference type="GO" id="GO:0045943">
    <property type="term" value="P:positive regulation of transcription by RNA polymerase I"/>
    <property type="evidence" value="ECO:0007669"/>
    <property type="project" value="TreeGrafter"/>
</dbReference>
<reference evidence="11" key="1">
    <citation type="submission" date="2025-08" db="UniProtKB">
        <authorList>
            <consortium name="RefSeq"/>
        </authorList>
    </citation>
    <scope>IDENTIFICATION</scope>
    <source>
        <tissue evidence="11">Whole organism</tissue>
    </source>
</reference>
<comment type="function">
    <text evidence="8">Involved in nucleolar processing of pre-18S ribosomal RNA.</text>
</comment>
<evidence type="ECO:0000256" key="4">
    <source>
        <dbReference type="ARBA" id="ARBA00022552"/>
    </source>
</evidence>
<keyword evidence="6 8" id="KW-0687">Ribonucleoprotein</keyword>
<comment type="similarity">
    <text evidence="2 8">Belongs to the HEATR1/UTP10 family.</text>
</comment>
<evidence type="ECO:0000256" key="1">
    <source>
        <dbReference type="ARBA" id="ARBA00004604"/>
    </source>
</evidence>
<evidence type="ECO:0000256" key="6">
    <source>
        <dbReference type="ARBA" id="ARBA00023274"/>
    </source>
</evidence>
<comment type="subcellular location">
    <subcellularLocation>
        <location evidence="1 8">Nucleus</location>
        <location evidence="1 8">Nucleolus</location>
    </subcellularLocation>
</comment>
<evidence type="ECO:0000256" key="7">
    <source>
        <dbReference type="PROSITE-ProRule" id="PRU00103"/>
    </source>
</evidence>
<organism evidence="10 11">
    <name type="scientific">Frankliniella occidentalis</name>
    <name type="common">Western flower thrips</name>
    <name type="synonym">Euthrips occidentalis</name>
    <dbReference type="NCBI Taxonomy" id="133901"/>
    <lineage>
        <taxon>Eukaryota</taxon>
        <taxon>Metazoa</taxon>
        <taxon>Ecdysozoa</taxon>
        <taxon>Arthropoda</taxon>
        <taxon>Hexapoda</taxon>
        <taxon>Insecta</taxon>
        <taxon>Pterygota</taxon>
        <taxon>Neoptera</taxon>
        <taxon>Paraneoptera</taxon>
        <taxon>Thysanoptera</taxon>
        <taxon>Terebrantia</taxon>
        <taxon>Thripoidea</taxon>
        <taxon>Thripidae</taxon>
        <taxon>Frankliniella</taxon>
    </lineage>
</organism>
<gene>
    <name evidence="11" type="primary">LOC113205711</name>
</gene>
<keyword evidence="5 8" id="KW-0539">Nucleus</keyword>
<evidence type="ECO:0000313" key="11">
    <source>
        <dbReference type="RefSeq" id="XP_026277213.1"/>
    </source>
</evidence>
<dbReference type="Pfam" id="PF08146">
    <property type="entry name" value="BP28CT"/>
    <property type="match status" value="1"/>
</dbReference>
<feature type="domain" description="BP28 C-terminal" evidence="9">
    <location>
        <begin position="1842"/>
        <end position="2016"/>
    </location>
</feature>
<evidence type="ECO:0000256" key="2">
    <source>
        <dbReference type="ARBA" id="ARBA00010559"/>
    </source>
</evidence>
<dbReference type="InterPro" id="IPR021133">
    <property type="entry name" value="HEAT_type_2"/>
</dbReference>
<protein>
    <recommendedName>
        <fullName evidence="8">HEAT repeat-containing protein 1</fullName>
    </recommendedName>
</protein>
<dbReference type="RefSeq" id="XP_026277213.1">
    <property type="nucleotide sequence ID" value="XM_026421428.2"/>
</dbReference>
<dbReference type="PROSITE" id="PS50077">
    <property type="entry name" value="HEAT_REPEAT"/>
    <property type="match status" value="1"/>
</dbReference>
<dbReference type="GO" id="GO:0000462">
    <property type="term" value="P:maturation of SSU-rRNA from tricistronic rRNA transcript (SSU-rRNA, 5.8S rRNA, LSU-rRNA)"/>
    <property type="evidence" value="ECO:0007669"/>
    <property type="project" value="TreeGrafter"/>
</dbReference>
<dbReference type="InterPro" id="IPR016024">
    <property type="entry name" value="ARM-type_fold"/>
</dbReference>
<dbReference type="PANTHER" id="PTHR13457:SF1">
    <property type="entry name" value="HEAT REPEAT-CONTAINING PROTEIN 1"/>
    <property type="match status" value="1"/>
</dbReference>
<dbReference type="InterPro" id="IPR040191">
    <property type="entry name" value="UTP10"/>
</dbReference>
<dbReference type="InterPro" id="IPR011989">
    <property type="entry name" value="ARM-like"/>
</dbReference>
<dbReference type="InterPro" id="IPR012954">
    <property type="entry name" value="BP28_C_dom"/>
</dbReference>
<dbReference type="Proteomes" id="UP000504606">
    <property type="component" value="Unplaced"/>
</dbReference>
<dbReference type="Gene3D" id="1.25.10.10">
    <property type="entry name" value="Leucine-rich Repeat Variant"/>
    <property type="match status" value="2"/>
</dbReference>
<accession>A0A6J1S9A0</accession>